<protein>
    <submittedName>
        <fullName evidence="2">Uncharacterized protein</fullName>
    </submittedName>
</protein>
<organism evidence="2 3">
    <name type="scientific">Didymodactylos carnosus</name>
    <dbReference type="NCBI Taxonomy" id="1234261"/>
    <lineage>
        <taxon>Eukaryota</taxon>
        <taxon>Metazoa</taxon>
        <taxon>Spiralia</taxon>
        <taxon>Gnathifera</taxon>
        <taxon>Rotifera</taxon>
        <taxon>Eurotatoria</taxon>
        <taxon>Bdelloidea</taxon>
        <taxon>Philodinida</taxon>
        <taxon>Philodinidae</taxon>
        <taxon>Didymodactylos</taxon>
    </lineage>
</organism>
<sequence>VSVLVSVLKLSKRVLANPNTQLAICK</sequence>
<accession>A0A8S2YW91</accession>
<feature type="non-terminal residue" evidence="2">
    <location>
        <position position="1"/>
    </location>
</feature>
<reference evidence="2" key="1">
    <citation type="submission" date="2021-02" db="EMBL/GenBank/DDBJ databases">
        <authorList>
            <person name="Nowell W R."/>
        </authorList>
    </citation>
    <scope>NUCLEOTIDE SEQUENCE</scope>
</reference>
<dbReference type="Proteomes" id="UP000682733">
    <property type="component" value="Unassembled WGS sequence"/>
</dbReference>
<evidence type="ECO:0000313" key="1">
    <source>
        <dbReference type="EMBL" id="CAF4469888.1"/>
    </source>
</evidence>
<name>A0A8S2YW91_9BILA</name>
<proteinExistence type="predicted"/>
<evidence type="ECO:0000313" key="3">
    <source>
        <dbReference type="Proteomes" id="UP000681722"/>
    </source>
</evidence>
<comment type="caution">
    <text evidence="2">The sequence shown here is derived from an EMBL/GenBank/DDBJ whole genome shotgun (WGS) entry which is preliminary data.</text>
</comment>
<dbReference type="EMBL" id="CAJOBA010087493">
    <property type="protein sequence ID" value="CAF4469888.1"/>
    <property type="molecule type" value="Genomic_DNA"/>
</dbReference>
<dbReference type="Proteomes" id="UP000681722">
    <property type="component" value="Unassembled WGS sequence"/>
</dbReference>
<dbReference type="EMBL" id="CAJOBC010123391">
    <property type="protein sequence ID" value="CAF4584537.1"/>
    <property type="molecule type" value="Genomic_DNA"/>
</dbReference>
<dbReference type="AlphaFoldDB" id="A0A8S2YW91"/>
<gene>
    <name evidence="2" type="ORF">SRO942_LOCUS48268</name>
    <name evidence="1" type="ORF">TMI583_LOCUS46643</name>
</gene>
<evidence type="ECO:0000313" key="2">
    <source>
        <dbReference type="EMBL" id="CAF4584537.1"/>
    </source>
</evidence>